<evidence type="ECO:0000256" key="1">
    <source>
        <dbReference type="ARBA" id="ARBA00022898"/>
    </source>
</evidence>
<organism evidence="6 7">
    <name type="scientific">Nonlabens agnitus</name>
    <dbReference type="NCBI Taxonomy" id="870484"/>
    <lineage>
        <taxon>Bacteria</taxon>
        <taxon>Pseudomonadati</taxon>
        <taxon>Bacteroidota</taxon>
        <taxon>Flavobacteriia</taxon>
        <taxon>Flavobacteriales</taxon>
        <taxon>Flavobacteriaceae</taxon>
        <taxon>Nonlabens</taxon>
    </lineage>
</organism>
<sequence length="366" mass="41345">MDFHIPYLDIKALQRRFSQRDSEALQELQDLGIYIGGEPVTRFEMDYAQYCGTQFCIGTGNGLDALTIILRAEKQLGRLPENARILVPAHTYIATFLSITEAGMHPIPVDVHHLLITKDVVEKHLENVDAIVAVDIYGKLVDDEVYAFAKANHKPIYTDAAQSHGAKTSNGDRSGSRGMASAFSFYPTKNLGALGDAGAITTNDEELAVMARRMANYGRTSRFVNDMKGVNSRLDPLQASFLNNRLLFLDNDNKKRKKIAQVYMEQIENPKVKLPPADFLESNSIHVFPIFLEERDQFVAYLEDRGIQTNRHYAIPPHQQLAFKEFNDMSFPQTEYLHDSEVSLPCHPLLEDHEVQEIVIAINEYS</sequence>
<feature type="modified residue" description="N6-(pyridoxal phosphate)lysine" evidence="4">
    <location>
        <position position="189"/>
    </location>
</feature>
<proteinExistence type="inferred from homology"/>
<keyword evidence="1 4" id="KW-0663">Pyridoxal phosphate</keyword>
<dbReference type="InterPro" id="IPR015424">
    <property type="entry name" value="PyrdxlP-dep_Trfase"/>
</dbReference>
<dbReference type="GO" id="GO:0000271">
    <property type="term" value="P:polysaccharide biosynthetic process"/>
    <property type="evidence" value="ECO:0007669"/>
    <property type="project" value="TreeGrafter"/>
</dbReference>
<dbReference type="GO" id="GO:0030170">
    <property type="term" value="F:pyridoxal phosphate binding"/>
    <property type="evidence" value="ECO:0007669"/>
    <property type="project" value="TreeGrafter"/>
</dbReference>
<keyword evidence="6" id="KW-0032">Aminotransferase</keyword>
<keyword evidence="7" id="KW-1185">Reference proteome</keyword>
<keyword evidence="6" id="KW-0808">Transferase</keyword>
<dbReference type="Pfam" id="PF01041">
    <property type="entry name" value="DegT_DnrJ_EryC1"/>
    <property type="match status" value="1"/>
</dbReference>
<dbReference type="Gene3D" id="3.40.640.10">
    <property type="entry name" value="Type I PLP-dependent aspartate aminotransferase-like (Major domain)"/>
    <property type="match status" value="1"/>
</dbReference>
<dbReference type="InterPro" id="IPR015421">
    <property type="entry name" value="PyrdxlP-dep_Trfase_major"/>
</dbReference>
<dbReference type="InterPro" id="IPR015422">
    <property type="entry name" value="PyrdxlP-dep_Trfase_small"/>
</dbReference>
<dbReference type="Proteomes" id="UP000239532">
    <property type="component" value="Unassembled WGS sequence"/>
</dbReference>
<dbReference type="PANTHER" id="PTHR30244">
    <property type="entry name" value="TRANSAMINASE"/>
    <property type="match status" value="1"/>
</dbReference>
<dbReference type="InterPro" id="IPR000653">
    <property type="entry name" value="DegT/StrS_aminotransferase"/>
</dbReference>
<accession>A0A2S9WQN3</accession>
<dbReference type="AlphaFoldDB" id="A0A2S9WQN3"/>
<gene>
    <name evidence="6" type="ORF">BST86_01010</name>
</gene>
<evidence type="ECO:0000256" key="2">
    <source>
        <dbReference type="ARBA" id="ARBA00037999"/>
    </source>
</evidence>
<name>A0A2S9WQN3_9FLAO</name>
<evidence type="ECO:0000256" key="3">
    <source>
        <dbReference type="PIRSR" id="PIRSR000390-1"/>
    </source>
</evidence>
<evidence type="ECO:0000313" key="7">
    <source>
        <dbReference type="Proteomes" id="UP000239532"/>
    </source>
</evidence>
<protein>
    <submittedName>
        <fullName evidence="6">DegT/DnrJ/EryC1/StrS family aminotransferase</fullName>
    </submittedName>
</protein>
<feature type="active site" description="Proton acceptor" evidence="3">
    <location>
        <position position="189"/>
    </location>
</feature>
<dbReference type="SUPFAM" id="SSF53383">
    <property type="entry name" value="PLP-dependent transferases"/>
    <property type="match status" value="1"/>
</dbReference>
<dbReference type="PIRSF" id="PIRSF000390">
    <property type="entry name" value="PLP_StrS"/>
    <property type="match status" value="1"/>
</dbReference>
<comment type="similarity">
    <text evidence="2 5">Belongs to the DegT/DnrJ/EryC1 family.</text>
</comment>
<evidence type="ECO:0000256" key="5">
    <source>
        <dbReference type="RuleBase" id="RU004508"/>
    </source>
</evidence>
<evidence type="ECO:0000256" key="4">
    <source>
        <dbReference type="PIRSR" id="PIRSR000390-2"/>
    </source>
</evidence>
<dbReference type="OrthoDB" id="9804264at2"/>
<dbReference type="PANTHER" id="PTHR30244:SF36">
    <property type="entry name" value="3-OXO-GLUCOSE-6-PHOSPHATE:GLUTAMATE AMINOTRANSFERASE"/>
    <property type="match status" value="1"/>
</dbReference>
<dbReference type="EMBL" id="MQUC01000003">
    <property type="protein sequence ID" value="PRP65771.1"/>
    <property type="molecule type" value="Genomic_DNA"/>
</dbReference>
<dbReference type="Gene3D" id="3.90.1150.10">
    <property type="entry name" value="Aspartate Aminotransferase, domain 1"/>
    <property type="match status" value="1"/>
</dbReference>
<comment type="caution">
    <text evidence="6">The sequence shown here is derived from an EMBL/GenBank/DDBJ whole genome shotgun (WGS) entry which is preliminary data.</text>
</comment>
<reference evidence="6 7" key="1">
    <citation type="submission" date="2016-11" db="EMBL/GenBank/DDBJ databases">
        <title>Trade-off between light-utilization and light-protection in marine flavobacteria.</title>
        <authorList>
            <person name="Kumagai Y."/>
        </authorList>
    </citation>
    <scope>NUCLEOTIDE SEQUENCE [LARGE SCALE GENOMIC DNA]</scope>
    <source>
        <strain evidence="6 7">JCM 17109</strain>
    </source>
</reference>
<evidence type="ECO:0000313" key="6">
    <source>
        <dbReference type="EMBL" id="PRP65771.1"/>
    </source>
</evidence>
<dbReference type="GO" id="GO:0008483">
    <property type="term" value="F:transaminase activity"/>
    <property type="evidence" value="ECO:0007669"/>
    <property type="project" value="UniProtKB-KW"/>
</dbReference>